<comment type="caution">
    <text evidence="1">The sequence shown here is derived from an EMBL/GenBank/DDBJ whole genome shotgun (WGS) entry which is preliminary data.</text>
</comment>
<sequence>MSRDLSAFLSQNVKRVENTLYPATNRIVDENGNPIPWEICCITATENARIRKGCMTTVAVAGKKGQYTQEFNSQLYLARLCVRTTLYPDLQDKELQDSYGVMSAEELISTMLTPGEFEDYATAVMKANGFDDEENLVEEAKN</sequence>
<dbReference type="OrthoDB" id="1807498at2"/>
<dbReference type="PATRIC" id="fig|467210.3.peg.2310"/>
<dbReference type="Gene3D" id="3.30.2220.30">
    <property type="match status" value="1"/>
</dbReference>
<accession>A0A133ZGC7</accession>
<organism evidence="1 2">
    <name type="scientific">Lachnoanaerobaculum saburreum</name>
    <dbReference type="NCBI Taxonomy" id="467210"/>
    <lineage>
        <taxon>Bacteria</taxon>
        <taxon>Bacillati</taxon>
        <taxon>Bacillota</taxon>
        <taxon>Clostridia</taxon>
        <taxon>Lachnospirales</taxon>
        <taxon>Lachnospiraceae</taxon>
        <taxon>Lachnoanaerobaculum</taxon>
    </lineage>
</organism>
<dbReference type="Pfam" id="PF08890">
    <property type="entry name" value="Phage_TAC_5"/>
    <property type="match status" value="1"/>
</dbReference>
<dbReference type="RefSeq" id="WP_060931927.1">
    <property type="nucleotide sequence ID" value="NZ_KQ959842.1"/>
</dbReference>
<evidence type="ECO:0000313" key="1">
    <source>
        <dbReference type="EMBL" id="KXB54480.1"/>
    </source>
</evidence>
<evidence type="ECO:0000313" key="2">
    <source>
        <dbReference type="Proteomes" id="UP000070394"/>
    </source>
</evidence>
<reference evidence="2" key="1">
    <citation type="submission" date="2016-01" db="EMBL/GenBank/DDBJ databases">
        <authorList>
            <person name="Mitreva M."/>
            <person name="Pepin K.H."/>
            <person name="Mihindukulasuriya K.A."/>
            <person name="Fulton R."/>
            <person name="Fronick C."/>
            <person name="O'Laughlin M."/>
            <person name="Miner T."/>
            <person name="Herter B."/>
            <person name="Rosa B.A."/>
            <person name="Cordes M."/>
            <person name="Tomlinson C."/>
            <person name="Wollam A."/>
            <person name="Palsikar V.B."/>
            <person name="Mardis E.R."/>
            <person name="Wilson R.K."/>
        </authorList>
    </citation>
    <scope>NUCLEOTIDE SEQUENCE [LARGE SCALE GENOMIC DNA]</scope>
    <source>
        <strain evidence="2">DNF00896</strain>
    </source>
</reference>
<dbReference type="InterPro" id="IPR014986">
    <property type="entry name" value="XkdN-like"/>
</dbReference>
<keyword evidence="2" id="KW-1185">Reference proteome</keyword>
<dbReference type="AlphaFoldDB" id="A0A133ZGC7"/>
<protein>
    <submittedName>
        <fullName evidence="1">Phage XkdN-like protein</fullName>
    </submittedName>
</protein>
<dbReference type="STRING" id="467210.HMPREF1866_02332"/>
<gene>
    <name evidence="1" type="ORF">HMPREF1866_02332</name>
</gene>
<dbReference type="Proteomes" id="UP000070394">
    <property type="component" value="Unassembled WGS sequence"/>
</dbReference>
<name>A0A133ZGC7_9FIRM</name>
<dbReference type="EMBL" id="LSDA01000126">
    <property type="protein sequence ID" value="KXB54480.1"/>
    <property type="molecule type" value="Genomic_DNA"/>
</dbReference>
<proteinExistence type="predicted"/>
<dbReference type="InterPro" id="IPR038559">
    <property type="entry name" value="XkdN-like_sf"/>
</dbReference>